<dbReference type="AlphaFoldDB" id="A0A915D305"/>
<sequence length="116" mass="13548">MTVSVYQTRINCFMLDGLLRAKENRWIVTRQVVTKKKETEVPEYRICRRKLFNSSSLCTKDRLHQQEQKRMLFGCKNTPSLTIEHSTNQQLEKHSIGVVLHQQANKASKISSNSIR</sequence>
<evidence type="ECO:0000313" key="1">
    <source>
        <dbReference type="Proteomes" id="UP000887574"/>
    </source>
</evidence>
<name>A0A915D305_9BILA</name>
<organism evidence="1 2">
    <name type="scientific">Ditylenchus dipsaci</name>
    <dbReference type="NCBI Taxonomy" id="166011"/>
    <lineage>
        <taxon>Eukaryota</taxon>
        <taxon>Metazoa</taxon>
        <taxon>Ecdysozoa</taxon>
        <taxon>Nematoda</taxon>
        <taxon>Chromadorea</taxon>
        <taxon>Rhabditida</taxon>
        <taxon>Tylenchina</taxon>
        <taxon>Tylenchomorpha</taxon>
        <taxon>Sphaerularioidea</taxon>
        <taxon>Anguinidae</taxon>
        <taxon>Anguininae</taxon>
        <taxon>Ditylenchus</taxon>
    </lineage>
</organism>
<keyword evidence="1" id="KW-1185">Reference proteome</keyword>
<accession>A0A915D305</accession>
<protein>
    <submittedName>
        <fullName evidence="2">Uncharacterized protein</fullName>
    </submittedName>
</protein>
<proteinExistence type="predicted"/>
<dbReference type="WBParaSite" id="jg14846">
    <property type="protein sequence ID" value="jg14846"/>
    <property type="gene ID" value="jg14846"/>
</dbReference>
<reference evidence="2" key="1">
    <citation type="submission" date="2022-11" db="UniProtKB">
        <authorList>
            <consortium name="WormBaseParasite"/>
        </authorList>
    </citation>
    <scope>IDENTIFICATION</scope>
</reference>
<evidence type="ECO:0000313" key="2">
    <source>
        <dbReference type="WBParaSite" id="jg14846"/>
    </source>
</evidence>
<dbReference type="Proteomes" id="UP000887574">
    <property type="component" value="Unplaced"/>
</dbReference>